<dbReference type="SUPFAM" id="SSF53474">
    <property type="entry name" value="alpha/beta-Hydrolases"/>
    <property type="match status" value="1"/>
</dbReference>
<proteinExistence type="predicted"/>
<dbReference type="InterPro" id="IPR013094">
    <property type="entry name" value="AB_hydrolase_3"/>
</dbReference>
<dbReference type="InterPro" id="IPR029058">
    <property type="entry name" value="AB_hydrolase_fold"/>
</dbReference>
<gene>
    <name evidence="3" type="ORF">CRHIZ90672A_00015476</name>
</gene>
<evidence type="ECO:0000313" key="4">
    <source>
        <dbReference type="Proteomes" id="UP000696573"/>
    </source>
</evidence>
<dbReference type="EMBL" id="CABFNQ020000754">
    <property type="protein sequence ID" value="CAH0035450.1"/>
    <property type="molecule type" value="Genomic_DNA"/>
</dbReference>
<keyword evidence="1" id="KW-0378">Hydrolase</keyword>
<organism evidence="3 4">
    <name type="scientific">Clonostachys rhizophaga</name>
    <dbReference type="NCBI Taxonomy" id="160324"/>
    <lineage>
        <taxon>Eukaryota</taxon>
        <taxon>Fungi</taxon>
        <taxon>Dikarya</taxon>
        <taxon>Ascomycota</taxon>
        <taxon>Pezizomycotina</taxon>
        <taxon>Sordariomycetes</taxon>
        <taxon>Hypocreomycetidae</taxon>
        <taxon>Hypocreales</taxon>
        <taxon>Bionectriaceae</taxon>
        <taxon>Clonostachys</taxon>
    </lineage>
</organism>
<accession>A0A9N9VVV2</accession>
<dbReference type="Proteomes" id="UP000696573">
    <property type="component" value="Unassembled WGS sequence"/>
</dbReference>
<comment type="caution">
    <text evidence="3">The sequence shown here is derived from an EMBL/GenBank/DDBJ whole genome shotgun (WGS) entry which is preliminary data.</text>
</comment>
<dbReference type="AlphaFoldDB" id="A0A9N9VVV2"/>
<evidence type="ECO:0000256" key="1">
    <source>
        <dbReference type="ARBA" id="ARBA00022801"/>
    </source>
</evidence>
<dbReference type="PANTHER" id="PTHR48081:SF8">
    <property type="entry name" value="ALPHA_BETA HYDROLASE FOLD-3 DOMAIN-CONTAINING PROTEIN-RELATED"/>
    <property type="match status" value="1"/>
</dbReference>
<dbReference type="OrthoDB" id="408631at2759"/>
<sequence>MALQFDPEYAAAVEPLLPLLTKRKRLSLSEIPTARKAREAGIATFFQKLEDCPDVKQQVHHVKASDGYAIPILAFHKKDAPSGPGPAVLHFHGGGMILGSAELHAKPLAQLVSKTSVPIFSVNYRLAPEFKDTVPVEDAYTALVWLAQQDSVDSSRIAVYGESAGGALAAGVALMARDLGLQPPLAKQILIYPMLDDQNQVANDKMEPFAFWKTEDNVTAWTALLGNKAGDPDARVSPYSAPTRATSLAGLPSTYLDVGGLDIFRDETVSYATGLMAEDIQTELHVYPGVPHAFEMVAPHIKTTKRALNNRELPILGIVLT</sequence>
<name>A0A9N9VVV2_9HYPO</name>
<protein>
    <recommendedName>
        <fullName evidence="2">Alpha/beta hydrolase fold-3 domain-containing protein</fullName>
    </recommendedName>
</protein>
<keyword evidence="4" id="KW-1185">Reference proteome</keyword>
<dbReference type="GO" id="GO:0016787">
    <property type="term" value="F:hydrolase activity"/>
    <property type="evidence" value="ECO:0007669"/>
    <property type="project" value="UniProtKB-KW"/>
</dbReference>
<dbReference type="Gene3D" id="3.40.50.1820">
    <property type="entry name" value="alpha/beta hydrolase"/>
    <property type="match status" value="1"/>
</dbReference>
<feature type="domain" description="Alpha/beta hydrolase fold-3" evidence="2">
    <location>
        <begin position="88"/>
        <end position="295"/>
    </location>
</feature>
<evidence type="ECO:0000313" key="3">
    <source>
        <dbReference type="EMBL" id="CAH0035450.1"/>
    </source>
</evidence>
<dbReference type="Pfam" id="PF07859">
    <property type="entry name" value="Abhydrolase_3"/>
    <property type="match status" value="1"/>
</dbReference>
<reference evidence="3" key="1">
    <citation type="submission" date="2021-10" db="EMBL/GenBank/DDBJ databases">
        <authorList>
            <person name="Piombo E."/>
        </authorList>
    </citation>
    <scope>NUCLEOTIDE SEQUENCE</scope>
</reference>
<dbReference type="InterPro" id="IPR050300">
    <property type="entry name" value="GDXG_lipolytic_enzyme"/>
</dbReference>
<dbReference type="PANTHER" id="PTHR48081">
    <property type="entry name" value="AB HYDROLASE SUPERFAMILY PROTEIN C4A8.06C"/>
    <property type="match status" value="1"/>
</dbReference>
<evidence type="ECO:0000259" key="2">
    <source>
        <dbReference type="Pfam" id="PF07859"/>
    </source>
</evidence>